<gene>
    <name evidence="1" type="ORF">LCGC14_0541440</name>
</gene>
<comment type="caution">
    <text evidence="1">The sequence shown here is derived from an EMBL/GenBank/DDBJ whole genome shotgun (WGS) entry which is preliminary data.</text>
</comment>
<name>A0A0F9RSU5_9ZZZZ</name>
<proteinExistence type="predicted"/>
<sequence>MKIDKAIEILTIHNDHNPNITDAERREAHQLGLEALKQVKESRFDPSTWRSQTLPGETE</sequence>
<organism evidence="1">
    <name type="scientific">marine sediment metagenome</name>
    <dbReference type="NCBI Taxonomy" id="412755"/>
    <lineage>
        <taxon>unclassified sequences</taxon>
        <taxon>metagenomes</taxon>
        <taxon>ecological metagenomes</taxon>
    </lineage>
</organism>
<dbReference type="AlphaFoldDB" id="A0A0F9RSU5"/>
<reference evidence="1" key="1">
    <citation type="journal article" date="2015" name="Nature">
        <title>Complex archaea that bridge the gap between prokaryotes and eukaryotes.</title>
        <authorList>
            <person name="Spang A."/>
            <person name="Saw J.H."/>
            <person name="Jorgensen S.L."/>
            <person name="Zaremba-Niedzwiedzka K."/>
            <person name="Martijn J."/>
            <person name="Lind A.E."/>
            <person name="van Eijk R."/>
            <person name="Schleper C."/>
            <person name="Guy L."/>
            <person name="Ettema T.J."/>
        </authorList>
    </citation>
    <scope>NUCLEOTIDE SEQUENCE</scope>
</reference>
<accession>A0A0F9RSU5</accession>
<dbReference type="EMBL" id="LAZR01000724">
    <property type="protein sequence ID" value="KKN59530.1"/>
    <property type="molecule type" value="Genomic_DNA"/>
</dbReference>
<protein>
    <submittedName>
        <fullName evidence="1">Uncharacterized protein</fullName>
    </submittedName>
</protein>
<evidence type="ECO:0000313" key="1">
    <source>
        <dbReference type="EMBL" id="KKN59530.1"/>
    </source>
</evidence>